<protein>
    <submittedName>
        <fullName evidence="1">Uncharacterized protein</fullName>
    </submittedName>
</protein>
<reference evidence="1 2" key="1">
    <citation type="submission" date="2023-03" db="EMBL/GenBank/DDBJ databases">
        <title>Genome insight into feeding habits of ladybird beetles.</title>
        <authorList>
            <person name="Li H.-S."/>
            <person name="Huang Y.-H."/>
            <person name="Pang H."/>
        </authorList>
    </citation>
    <scope>NUCLEOTIDE SEQUENCE [LARGE SCALE GENOMIC DNA]</scope>
    <source>
        <strain evidence="1">SYSU_2023b</strain>
        <tissue evidence="1">Whole body</tissue>
    </source>
</reference>
<proteinExistence type="predicted"/>
<comment type="caution">
    <text evidence="1">The sequence shown here is derived from an EMBL/GenBank/DDBJ whole genome shotgun (WGS) entry which is preliminary data.</text>
</comment>
<sequence>MKLSGMLKVYRWTLDPKYSGVEFRCNKELPQRDCPMTSREYLRKTSGVTDARVRNIQNETERDVEGLQVDAGPKIFWSAIFDAIRNSLQRDCPMTSREYLRKTSGVTDARVRNIQNETERDVVRFTGGRWTKNILEWNSRCNKELPSTKLSDDIKRISTNGREYHTGSCGSPWP</sequence>
<evidence type="ECO:0000313" key="1">
    <source>
        <dbReference type="EMBL" id="KAK9879357.1"/>
    </source>
</evidence>
<name>A0AAW1U6R9_9CUCU</name>
<dbReference type="AlphaFoldDB" id="A0AAW1U6R9"/>
<evidence type="ECO:0000313" key="2">
    <source>
        <dbReference type="Proteomes" id="UP001431783"/>
    </source>
</evidence>
<dbReference type="EMBL" id="JARQZJ010000061">
    <property type="protein sequence ID" value="KAK9879357.1"/>
    <property type="molecule type" value="Genomic_DNA"/>
</dbReference>
<keyword evidence="2" id="KW-1185">Reference proteome</keyword>
<accession>A0AAW1U6R9</accession>
<organism evidence="1 2">
    <name type="scientific">Henosepilachna vigintioctopunctata</name>
    <dbReference type="NCBI Taxonomy" id="420089"/>
    <lineage>
        <taxon>Eukaryota</taxon>
        <taxon>Metazoa</taxon>
        <taxon>Ecdysozoa</taxon>
        <taxon>Arthropoda</taxon>
        <taxon>Hexapoda</taxon>
        <taxon>Insecta</taxon>
        <taxon>Pterygota</taxon>
        <taxon>Neoptera</taxon>
        <taxon>Endopterygota</taxon>
        <taxon>Coleoptera</taxon>
        <taxon>Polyphaga</taxon>
        <taxon>Cucujiformia</taxon>
        <taxon>Coccinelloidea</taxon>
        <taxon>Coccinellidae</taxon>
        <taxon>Epilachninae</taxon>
        <taxon>Epilachnini</taxon>
        <taxon>Henosepilachna</taxon>
    </lineage>
</organism>
<gene>
    <name evidence="1" type="ORF">WA026_004206</name>
</gene>
<dbReference type="Proteomes" id="UP001431783">
    <property type="component" value="Unassembled WGS sequence"/>
</dbReference>